<evidence type="ECO:0000313" key="3">
    <source>
        <dbReference type="Proteomes" id="UP000006196"/>
    </source>
</evidence>
<dbReference type="eggNOG" id="COG0515">
    <property type="taxonomic scope" value="Bacteria"/>
</dbReference>
<evidence type="ECO:0000313" key="2">
    <source>
        <dbReference type="EMBL" id="EEI17348.1"/>
    </source>
</evidence>
<dbReference type="Proteomes" id="UP000006196">
    <property type="component" value="Unassembled WGS sequence"/>
</dbReference>
<feature type="region of interest" description="Disordered" evidence="1">
    <location>
        <begin position="1"/>
        <end position="29"/>
    </location>
</feature>
<sequence>MHTVPAEPSPEASADRGFSEQPGTPANFNGQAVTVCSSGDGWGISELAVNDNTSCPFGFSVLDAMTEGVPSTENIRDYLPRTVEAHSPTTGQTYSMSCRDNGAGIITCTGGNNAEVILH</sequence>
<evidence type="ECO:0000256" key="1">
    <source>
        <dbReference type="SAM" id="MobiDB-lite"/>
    </source>
</evidence>
<comment type="caution">
    <text evidence="2">The sequence shown here is derived from an EMBL/GenBank/DDBJ whole genome shotgun (WGS) entry which is preliminary data.</text>
</comment>
<keyword evidence="3" id="KW-1185">Reference proteome</keyword>
<organism evidence="2 3">
    <name type="scientific">Corynebacterium lipophiloflavum (strain ATCC 700352 / DSM 44291 / CCUG 37336 / JCM 10383 / DMMZ 1944)</name>
    <dbReference type="NCBI Taxonomy" id="525263"/>
    <lineage>
        <taxon>Bacteria</taxon>
        <taxon>Bacillati</taxon>
        <taxon>Actinomycetota</taxon>
        <taxon>Actinomycetes</taxon>
        <taxon>Mycobacteriales</taxon>
        <taxon>Corynebacteriaceae</taxon>
        <taxon>Corynebacterium</taxon>
    </lineage>
</organism>
<dbReference type="HOGENOM" id="CLU_2179384_0_0_11"/>
<proteinExistence type="predicted"/>
<reference evidence="2" key="1">
    <citation type="submission" date="2009-01" db="EMBL/GenBank/DDBJ databases">
        <authorList>
            <person name="Qin X."/>
            <person name="Bachman B."/>
            <person name="Battles P."/>
            <person name="Bell A."/>
            <person name="Bess C."/>
            <person name="Bickham C."/>
            <person name="Chaboub L."/>
            <person name="Chen D."/>
            <person name="Coyle M."/>
            <person name="Deiros D.R."/>
            <person name="Dinh H."/>
            <person name="Forbes L."/>
            <person name="Fowler G."/>
            <person name="Francisco L."/>
            <person name="Fu Q."/>
            <person name="Gubbala S."/>
            <person name="Hale W."/>
            <person name="Han Y."/>
            <person name="Hemphill L."/>
            <person name="Highlander S.K."/>
            <person name="Hirani K."/>
            <person name="Hogues M."/>
            <person name="Jackson L."/>
            <person name="Jakkamsetti A."/>
            <person name="Javaid M."/>
            <person name="Jiang H."/>
            <person name="Korchina V."/>
            <person name="Kovar C."/>
            <person name="Lara F."/>
            <person name="Lee S."/>
            <person name="Mata R."/>
            <person name="Mathew T."/>
            <person name="Moen C."/>
            <person name="Morales K."/>
            <person name="Munidasa M."/>
            <person name="Nazareth L."/>
            <person name="Ngo R."/>
            <person name="Nguyen L."/>
            <person name="Okwuonu G."/>
            <person name="Ongeri F."/>
            <person name="Patil S."/>
            <person name="Petrosino J."/>
            <person name="Pham C."/>
            <person name="Pham P."/>
            <person name="Pu L.-L."/>
            <person name="Puazo M."/>
            <person name="Raj R."/>
            <person name="Reid J."/>
            <person name="Rouhana J."/>
            <person name="Saada N."/>
            <person name="Shang Y."/>
            <person name="Simmons D."/>
            <person name="Thornton R."/>
            <person name="Warren J."/>
            <person name="Weissenberger G."/>
            <person name="Zhang J."/>
            <person name="Zhang L."/>
            <person name="Zhou C."/>
            <person name="Zhu D."/>
            <person name="Muzny D."/>
            <person name="Worley K."/>
            <person name="Gibbs R."/>
        </authorList>
    </citation>
    <scope>NUCLEOTIDE SEQUENCE [LARGE SCALE GENOMIC DNA]</scope>
    <source>
        <strain evidence="2">DSM 44291</strain>
    </source>
</reference>
<gene>
    <name evidence="2" type="ORF">HMPREF0298_0869</name>
</gene>
<dbReference type="STRING" id="525263.HMPREF0298_0869"/>
<dbReference type="AlphaFoldDB" id="C0XQZ9"/>
<name>C0XQZ9_CORLD</name>
<accession>C0XQZ9</accession>
<dbReference type="EMBL" id="ACHJ01000079">
    <property type="protein sequence ID" value="EEI17348.1"/>
    <property type="molecule type" value="Genomic_DNA"/>
</dbReference>
<protein>
    <submittedName>
        <fullName evidence="2">Uncharacterized protein</fullName>
    </submittedName>
</protein>